<accession>A0A1B6LCA1</accession>
<protein>
    <submittedName>
        <fullName evidence="2">Uncharacterized protein</fullName>
    </submittedName>
</protein>
<organism evidence="2">
    <name type="scientific">Graphocephala atropunctata</name>
    <dbReference type="NCBI Taxonomy" id="36148"/>
    <lineage>
        <taxon>Eukaryota</taxon>
        <taxon>Metazoa</taxon>
        <taxon>Ecdysozoa</taxon>
        <taxon>Arthropoda</taxon>
        <taxon>Hexapoda</taxon>
        <taxon>Insecta</taxon>
        <taxon>Pterygota</taxon>
        <taxon>Neoptera</taxon>
        <taxon>Paraneoptera</taxon>
        <taxon>Hemiptera</taxon>
        <taxon>Auchenorrhyncha</taxon>
        <taxon>Membracoidea</taxon>
        <taxon>Cicadellidae</taxon>
        <taxon>Cicadellinae</taxon>
        <taxon>Cicadellini</taxon>
        <taxon>Graphocephala</taxon>
    </lineage>
</organism>
<keyword evidence="1" id="KW-1133">Transmembrane helix</keyword>
<feature type="non-terminal residue" evidence="2">
    <location>
        <position position="1"/>
    </location>
</feature>
<name>A0A1B6LCA1_9HEMI</name>
<dbReference type="AlphaFoldDB" id="A0A1B6LCA1"/>
<evidence type="ECO:0000256" key="1">
    <source>
        <dbReference type="SAM" id="Phobius"/>
    </source>
</evidence>
<feature type="non-terminal residue" evidence="2">
    <location>
        <position position="199"/>
    </location>
</feature>
<keyword evidence="1" id="KW-0812">Transmembrane</keyword>
<proteinExistence type="predicted"/>
<reference evidence="2" key="1">
    <citation type="submission" date="2015-11" db="EMBL/GenBank/DDBJ databases">
        <title>De novo transcriptome assembly of four potential Pierce s Disease insect vectors from Arizona vineyards.</title>
        <authorList>
            <person name="Tassone E.E."/>
        </authorList>
    </citation>
    <scope>NUCLEOTIDE SEQUENCE</scope>
</reference>
<gene>
    <name evidence="2" type="ORF">g.6772</name>
</gene>
<dbReference type="EMBL" id="GEBQ01018682">
    <property type="protein sequence ID" value="JAT21295.1"/>
    <property type="molecule type" value="Transcribed_RNA"/>
</dbReference>
<keyword evidence="1" id="KW-0472">Membrane</keyword>
<feature type="transmembrane region" description="Helical" evidence="1">
    <location>
        <begin position="140"/>
        <end position="166"/>
    </location>
</feature>
<sequence>GLVSSVLVKSPTRWLYSASSEHKLTLNCYESNGKLNVTSLVIKGVGELMETERCEIISEGFKVPARIHGSTTVWAKTTGIFFPDLKGILTMEESELIHFDLNETLLVLQGLDAELGTLRLKEYPLEGVLHQLRSHRGTKIWWHAARVVAGGGLGFLTTLILLFVCYRLRKPFATWREVRRSRRRERRAANLSSVLELIV</sequence>
<evidence type="ECO:0000313" key="2">
    <source>
        <dbReference type="EMBL" id="JAT21295.1"/>
    </source>
</evidence>